<feature type="binding site" evidence="4">
    <location>
        <position position="223"/>
    </location>
    <ligand>
        <name>substrate</name>
    </ligand>
</feature>
<dbReference type="AlphaFoldDB" id="A0A846QKM9"/>
<feature type="binding site" evidence="4">
    <location>
        <position position="72"/>
    </location>
    <ligand>
        <name>Zn(2+)</name>
        <dbReference type="ChEBI" id="CHEBI:29105"/>
    </ligand>
</feature>
<evidence type="ECO:0000256" key="2">
    <source>
        <dbReference type="ARBA" id="ARBA00022801"/>
    </source>
</evidence>
<dbReference type="EC" id="3.5.4.28" evidence="4"/>
<gene>
    <name evidence="4" type="primary">mtaD</name>
    <name evidence="7" type="ORF">GGQ74_000383</name>
</gene>
<keyword evidence="1 4" id="KW-0479">Metal-binding</keyword>
<comment type="similarity">
    <text evidence="4">Belongs to the metallo-dependent hydrolases superfamily. MTA/SAH deaminase family.</text>
</comment>
<proteinExistence type="inferred from homology"/>
<dbReference type="PANTHER" id="PTHR43794">
    <property type="entry name" value="AMINOHYDROLASE SSNA-RELATED"/>
    <property type="match status" value="1"/>
</dbReference>
<feature type="binding site" evidence="4">
    <location>
        <position position="308"/>
    </location>
    <ligand>
        <name>Zn(2+)</name>
        <dbReference type="ChEBI" id="CHEBI:29105"/>
    </ligand>
</feature>
<organism evidence="7 8">
    <name type="scientific">Desulfobaculum xiamenense</name>
    <dbReference type="NCBI Taxonomy" id="995050"/>
    <lineage>
        <taxon>Bacteria</taxon>
        <taxon>Pseudomonadati</taxon>
        <taxon>Thermodesulfobacteriota</taxon>
        <taxon>Desulfovibrionia</taxon>
        <taxon>Desulfovibrionales</taxon>
        <taxon>Desulfovibrionaceae</taxon>
        <taxon>Desulfobaculum</taxon>
    </lineage>
</organism>
<evidence type="ECO:0000313" key="7">
    <source>
        <dbReference type="EMBL" id="NJB66743.1"/>
    </source>
</evidence>
<comment type="function">
    <text evidence="4">Catalyzes the deamination of 5-methylthioadenosine and S-adenosyl-L-homocysteine into 5-methylthioinosine and S-inosyl-L-homocysteine, respectively. Is also able to deaminate adenosine.</text>
</comment>
<dbReference type="InterPro" id="IPR050287">
    <property type="entry name" value="MTA/SAH_deaminase"/>
</dbReference>
<comment type="caution">
    <text evidence="7">The sequence shown here is derived from an EMBL/GenBank/DDBJ whole genome shotgun (WGS) entry which is preliminary data.</text>
</comment>
<dbReference type="GO" id="GO:0090614">
    <property type="term" value="F:5'-methylthioadenosine deaminase activity"/>
    <property type="evidence" value="ECO:0007669"/>
    <property type="project" value="UniProtKB-UniRule"/>
</dbReference>
<evidence type="ECO:0000259" key="6">
    <source>
        <dbReference type="Pfam" id="PF22039"/>
    </source>
</evidence>
<dbReference type="EC" id="3.5.4.31" evidence="4"/>
<dbReference type="RefSeq" id="WP_167939855.1">
    <property type="nucleotide sequence ID" value="NZ_JAATJA010000001.1"/>
</dbReference>
<accession>A0A846QKM9</accession>
<feature type="binding site" evidence="4">
    <location>
        <position position="193"/>
    </location>
    <ligand>
        <name>substrate</name>
    </ligand>
</feature>
<dbReference type="Pfam" id="PF01979">
    <property type="entry name" value="Amidohydro_1"/>
    <property type="match status" value="1"/>
</dbReference>
<dbReference type="Gene3D" id="2.30.40.10">
    <property type="entry name" value="Urease, subunit C, domain 1"/>
    <property type="match status" value="1"/>
</dbReference>
<comment type="catalytic activity">
    <reaction evidence="4">
        <text>S-adenosyl-L-homocysteine + H2O + H(+) = S-inosyl-L-homocysteine + NH4(+)</text>
        <dbReference type="Rhea" id="RHEA:20716"/>
        <dbReference type="ChEBI" id="CHEBI:15377"/>
        <dbReference type="ChEBI" id="CHEBI:15378"/>
        <dbReference type="ChEBI" id="CHEBI:28938"/>
        <dbReference type="ChEBI" id="CHEBI:57856"/>
        <dbReference type="ChEBI" id="CHEBI:57985"/>
        <dbReference type="EC" id="3.5.4.28"/>
    </reaction>
</comment>
<dbReference type="Gene3D" id="3.20.20.140">
    <property type="entry name" value="Metal-dependent hydrolases"/>
    <property type="match status" value="1"/>
</dbReference>
<dbReference type="FunFam" id="3.20.20.140:FF:000014">
    <property type="entry name" value="5-methylthioadenosine/S-adenosylhomocysteine deaminase"/>
    <property type="match status" value="1"/>
</dbReference>
<evidence type="ECO:0000256" key="3">
    <source>
        <dbReference type="ARBA" id="ARBA00022833"/>
    </source>
</evidence>
<dbReference type="InterPro" id="IPR023512">
    <property type="entry name" value="Deaminase_MtaD/DadD"/>
</dbReference>
<dbReference type="GO" id="GO:0046872">
    <property type="term" value="F:metal ion binding"/>
    <property type="evidence" value="ECO:0007669"/>
    <property type="project" value="UniProtKB-KW"/>
</dbReference>
<name>A0A846QKM9_9BACT</name>
<dbReference type="GO" id="GO:0050270">
    <property type="term" value="F:S-adenosylhomocysteine deaminase activity"/>
    <property type="evidence" value="ECO:0007669"/>
    <property type="project" value="UniProtKB-UniRule"/>
</dbReference>
<feature type="binding site" evidence="4">
    <location>
        <position position="308"/>
    </location>
    <ligand>
        <name>substrate</name>
    </ligand>
</feature>
<dbReference type="Pfam" id="PF22039">
    <property type="entry name" value="HUTI_composite_bact"/>
    <property type="match status" value="1"/>
</dbReference>
<feature type="domain" description="Amidohydrolase-related" evidence="5">
    <location>
        <begin position="63"/>
        <end position="394"/>
    </location>
</feature>
<sequence>MTSAPSCDTLIRAGILVTQDAERRILHDAGIAIADGRIAAIGPWADVKSAFRPASTMDLADCMVLPGLVNCHTHAAMTAFRGLADDLPLMRWLEGSIWPVESRLSPEIVHSGSLVACAEMIRTGTTCFTDMYLFETETAQAVERMGMRAVLGEGILGFPTPAYTDASRALAIAGELTEVTAGSALVRTGIAPHAVYTNSPETLRESFALAKRLNVPWMIHLAENAEETARCMEATGKRPVAYLHDLGCLSPRSVLVHCVDLTEDDISLIAASGAHVVHNPRSNMKLASGIAPVPALQRAGVNVCLGTDGAASNNTLNLFREMNACALLHKVAHGDPTAMPAPAVLDMTTANAARALGWDGIGVITPGSAADIIAMPLDEPGLCPVYTPFSHAVYAAGGHEVCLNMVAGRVIYERGSFTNIEIEELRDHARKLAEWVGTDGKSKTQN</sequence>
<feature type="binding site" evidence="4">
    <location>
        <position position="220"/>
    </location>
    <ligand>
        <name>Zn(2+)</name>
        <dbReference type="ChEBI" id="CHEBI:29105"/>
    </ligand>
</feature>
<dbReference type="SUPFAM" id="SSF51338">
    <property type="entry name" value="Composite domain of metallo-dependent hydrolases"/>
    <property type="match status" value="1"/>
</dbReference>
<dbReference type="InterPro" id="IPR054418">
    <property type="entry name" value="MQNX/HUTI_composite_N"/>
</dbReference>
<evidence type="ECO:0000256" key="1">
    <source>
        <dbReference type="ARBA" id="ARBA00022723"/>
    </source>
</evidence>
<dbReference type="Proteomes" id="UP000580856">
    <property type="component" value="Unassembled WGS sequence"/>
</dbReference>
<evidence type="ECO:0000313" key="8">
    <source>
        <dbReference type="Proteomes" id="UP000580856"/>
    </source>
</evidence>
<keyword evidence="8" id="KW-1185">Reference proteome</keyword>
<dbReference type="CDD" id="cd01298">
    <property type="entry name" value="ATZ_TRZ_like"/>
    <property type="match status" value="1"/>
</dbReference>
<feature type="domain" description="Aminodeoxyfutalosine deaminase/Imidazolonepropionase-like composite" evidence="6">
    <location>
        <begin position="30"/>
        <end position="51"/>
    </location>
</feature>
<comment type="catalytic activity">
    <reaction evidence="4">
        <text>S-methyl-5'-thioadenosine + H2O + H(+) = S-methyl-5'-thioinosine + NH4(+)</text>
        <dbReference type="Rhea" id="RHEA:25025"/>
        <dbReference type="ChEBI" id="CHEBI:15377"/>
        <dbReference type="ChEBI" id="CHEBI:15378"/>
        <dbReference type="ChEBI" id="CHEBI:17509"/>
        <dbReference type="ChEBI" id="CHEBI:28938"/>
        <dbReference type="ChEBI" id="CHEBI:48595"/>
        <dbReference type="EC" id="3.5.4.31"/>
    </reaction>
</comment>
<protein>
    <recommendedName>
        <fullName evidence="4">5-methylthioadenosine/S-adenosylhomocysteine deaminase</fullName>
        <shortName evidence="4">MTA/SAH deaminase</shortName>
        <ecNumber evidence="4">3.5.4.28</ecNumber>
        <ecNumber evidence="4">3.5.4.31</ecNumber>
    </recommendedName>
</protein>
<evidence type="ECO:0000259" key="5">
    <source>
        <dbReference type="Pfam" id="PF01979"/>
    </source>
</evidence>
<dbReference type="HAMAP" id="MF_01281">
    <property type="entry name" value="MTA_SAH_deamin"/>
    <property type="match status" value="1"/>
</dbReference>
<feature type="binding site" evidence="4">
    <location>
        <position position="74"/>
    </location>
    <ligand>
        <name>Zn(2+)</name>
        <dbReference type="ChEBI" id="CHEBI:29105"/>
    </ligand>
</feature>
<feature type="binding site" evidence="4">
    <location>
        <position position="101"/>
    </location>
    <ligand>
        <name>substrate</name>
    </ligand>
</feature>
<keyword evidence="2 4" id="KW-0378">Hydrolase</keyword>
<comment type="cofactor">
    <cofactor evidence="4">
        <name>Zn(2+)</name>
        <dbReference type="ChEBI" id="CHEBI:29105"/>
    </cofactor>
    <text evidence="4">Binds 1 zinc ion per subunit.</text>
</comment>
<evidence type="ECO:0000256" key="4">
    <source>
        <dbReference type="HAMAP-Rule" id="MF_01281"/>
    </source>
</evidence>
<dbReference type="InterPro" id="IPR032466">
    <property type="entry name" value="Metal_Hydrolase"/>
</dbReference>
<dbReference type="EMBL" id="JAATJA010000001">
    <property type="protein sequence ID" value="NJB66743.1"/>
    <property type="molecule type" value="Genomic_DNA"/>
</dbReference>
<dbReference type="PANTHER" id="PTHR43794:SF11">
    <property type="entry name" value="AMIDOHYDROLASE-RELATED DOMAIN-CONTAINING PROTEIN"/>
    <property type="match status" value="1"/>
</dbReference>
<dbReference type="InterPro" id="IPR006680">
    <property type="entry name" value="Amidohydro-rel"/>
</dbReference>
<dbReference type="InterPro" id="IPR011059">
    <property type="entry name" value="Metal-dep_hydrolase_composite"/>
</dbReference>
<reference evidence="7 8" key="1">
    <citation type="submission" date="2020-03" db="EMBL/GenBank/DDBJ databases">
        <title>Genomic Encyclopedia of Type Strains, Phase IV (KMG-IV): sequencing the most valuable type-strain genomes for metagenomic binning, comparative biology and taxonomic classification.</title>
        <authorList>
            <person name="Goeker M."/>
        </authorList>
    </citation>
    <scope>NUCLEOTIDE SEQUENCE [LARGE SCALE GENOMIC DNA]</scope>
    <source>
        <strain evidence="7 8">DSM 24233</strain>
    </source>
</reference>
<comment type="caution">
    <text evidence="4">Lacks conserved residue(s) required for the propagation of feature annotation.</text>
</comment>
<dbReference type="SUPFAM" id="SSF51556">
    <property type="entry name" value="Metallo-dependent hydrolases"/>
    <property type="match status" value="1"/>
</dbReference>
<keyword evidence="3 4" id="KW-0862">Zinc</keyword>